<sequence>MEEISMLFSGRNPVTSFSERQSVSETKGIESGAVCASAFILQRVLEGHDRQGEMIVAPASRRGGITVVPEVVGASRSSRLSRL</sequence>
<name>A0A2I0K6V5_PUNGR</name>
<evidence type="ECO:0000313" key="1">
    <source>
        <dbReference type="EMBL" id="PKI64274.1"/>
    </source>
</evidence>
<keyword evidence="2" id="KW-1185">Reference proteome</keyword>
<evidence type="ECO:0000313" key="2">
    <source>
        <dbReference type="Proteomes" id="UP000233551"/>
    </source>
</evidence>
<dbReference type="Proteomes" id="UP000233551">
    <property type="component" value="Unassembled WGS sequence"/>
</dbReference>
<accession>A0A2I0K6V5</accession>
<proteinExistence type="predicted"/>
<dbReference type="EMBL" id="PGOL01000840">
    <property type="protein sequence ID" value="PKI64274.1"/>
    <property type="molecule type" value="Genomic_DNA"/>
</dbReference>
<protein>
    <submittedName>
        <fullName evidence="1">Uncharacterized protein</fullName>
    </submittedName>
</protein>
<organism evidence="1 2">
    <name type="scientific">Punica granatum</name>
    <name type="common">Pomegranate</name>
    <dbReference type="NCBI Taxonomy" id="22663"/>
    <lineage>
        <taxon>Eukaryota</taxon>
        <taxon>Viridiplantae</taxon>
        <taxon>Streptophyta</taxon>
        <taxon>Embryophyta</taxon>
        <taxon>Tracheophyta</taxon>
        <taxon>Spermatophyta</taxon>
        <taxon>Magnoliopsida</taxon>
        <taxon>eudicotyledons</taxon>
        <taxon>Gunneridae</taxon>
        <taxon>Pentapetalae</taxon>
        <taxon>rosids</taxon>
        <taxon>malvids</taxon>
        <taxon>Myrtales</taxon>
        <taxon>Lythraceae</taxon>
        <taxon>Punica</taxon>
    </lineage>
</organism>
<reference evidence="1 2" key="1">
    <citation type="submission" date="2017-11" db="EMBL/GenBank/DDBJ databases">
        <title>De-novo sequencing of pomegranate (Punica granatum L.) genome.</title>
        <authorList>
            <person name="Akparov Z."/>
            <person name="Amiraslanov A."/>
            <person name="Hajiyeva S."/>
            <person name="Abbasov M."/>
            <person name="Kaur K."/>
            <person name="Hamwieh A."/>
            <person name="Solovyev V."/>
            <person name="Salamov A."/>
            <person name="Braich B."/>
            <person name="Kosarev P."/>
            <person name="Mahmoud A."/>
            <person name="Hajiyev E."/>
            <person name="Babayeva S."/>
            <person name="Izzatullayeva V."/>
            <person name="Mammadov A."/>
            <person name="Mammadov A."/>
            <person name="Sharifova S."/>
            <person name="Ojaghi J."/>
            <person name="Eynullazada K."/>
            <person name="Bayramov B."/>
            <person name="Abdulazimova A."/>
            <person name="Shahmuradov I."/>
        </authorList>
    </citation>
    <scope>NUCLEOTIDE SEQUENCE [LARGE SCALE GENOMIC DNA]</scope>
    <source>
        <strain evidence="2">cv. AG2017</strain>
        <tissue evidence="1">Leaf</tissue>
    </source>
</reference>
<dbReference type="AlphaFoldDB" id="A0A2I0K6V5"/>
<gene>
    <name evidence="1" type="ORF">CRG98_015332</name>
</gene>
<comment type="caution">
    <text evidence="1">The sequence shown here is derived from an EMBL/GenBank/DDBJ whole genome shotgun (WGS) entry which is preliminary data.</text>
</comment>